<evidence type="ECO:0000256" key="6">
    <source>
        <dbReference type="SAM" id="Phobius"/>
    </source>
</evidence>
<evidence type="ECO:0000256" key="3">
    <source>
        <dbReference type="ARBA" id="ARBA00022679"/>
    </source>
</evidence>
<evidence type="ECO:0000313" key="10">
    <source>
        <dbReference type="EMBL" id="THF76843.1"/>
    </source>
</evidence>
<keyword evidence="11" id="KW-1185">Reference proteome</keyword>
<evidence type="ECO:0000256" key="5">
    <source>
        <dbReference type="ARBA" id="ARBA00023012"/>
    </source>
</evidence>
<dbReference type="PANTHER" id="PTHR24421:SF63">
    <property type="entry name" value="SENSOR HISTIDINE KINASE DESK"/>
    <property type="match status" value="1"/>
</dbReference>
<dbReference type="Pfam" id="PF07730">
    <property type="entry name" value="HisKA_3"/>
    <property type="match status" value="1"/>
</dbReference>
<organism evidence="10 11">
    <name type="scientific">Metabacillus sediminilitoris</name>
    <dbReference type="NCBI Taxonomy" id="2567941"/>
    <lineage>
        <taxon>Bacteria</taxon>
        <taxon>Bacillati</taxon>
        <taxon>Bacillota</taxon>
        <taxon>Bacilli</taxon>
        <taxon>Bacillales</taxon>
        <taxon>Bacillaceae</taxon>
        <taxon>Metabacillus</taxon>
    </lineage>
</organism>
<feature type="transmembrane region" description="Helical" evidence="6">
    <location>
        <begin position="103"/>
        <end position="122"/>
    </location>
</feature>
<evidence type="ECO:0000256" key="1">
    <source>
        <dbReference type="ARBA" id="ARBA00000085"/>
    </source>
</evidence>
<dbReference type="Gene3D" id="1.20.5.1930">
    <property type="match status" value="1"/>
</dbReference>
<dbReference type="InterPro" id="IPR003594">
    <property type="entry name" value="HATPase_dom"/>
</dbReference>
<dbReference type="Proteomes" id="UP000310334">
    <property type="component" value="Unassembled WGS sequence"/>
</dbReference>
<dbReference type="Pfam" id="PF02518">
    <property type="entry name" value="HATPase_c"/>
    <property type="match status" value="1"/>
</dbReference>
<feature type="transmembrane region" description="Helical" evidence="6">
    <location>
        <begin position="37"/>
        <end position="57"/>
    </location>
</feature>
<comment type="caution">
    <text evidence="10">The sequence shown here is derived from an EMBL/GenBank/DDBJ whole genome shotgun (WGS) entry which is preliminary data.</text>
</comment>
<dbReference type="SUPFAM" id="SSF55874">
    <property type="entry name" value="ATPase domain of HSP90 chaperone/DNA topoisomerase II/histidine kinase"/>
    <property type="match status" value="1"/>
</dbReference>
<dbReference type="Gene3D" id="3.30.565.10">
    <property type="entry name" value="Histidine kinase-like ATPase, C-terminal domain"/>
    <property type="match status" value="1"/>
</dbReference>
<dbReference type="GO" id="GO:0000155">
    <property type="term" value="F:phosphorelay sensor kinase activity"/>
    <property type="evidence" value="ECO:0007669"/>
    <property type="project" value="InterPro"/>
</dbReference>
<evidence type="ECO:0000259" key="7">
    <source>
        <dbReference type="Pfam" id="PF02518"/>
    </source>
</evidence>
<comment type="catalytic activity">
    <reaction evidence="1">
        <text>ATP + protein L-histidine = ADP + protein N-phospho-L-histidine.</text>
        <dbReference type="EC" id="2.7.13.3"/>
    </reaction>
</comment>
<name>A0A4S4BPK6_9BACI</name>
<dbReference type="EC" id="2.7.13.3" evidence="2"/>
<evidence type="ECO:0000256" key="4">
    <source>
        <dbReference type="ARBA" id="ARBA00022777"/>
    </source>
</evidence>
<dbReference type="InterPro" id="IPR036259">
    <property type="entry name" value="MFS_trans_sf"/>
</dbReference>
<dbReference type="SUPFAM" id="SSF103473">
    <property type="entry name" value="MFS general substrate transporter"/>
    <property type="match status" value="1"/>
</dbReference>
<dbReference type="InterPro" id="IPR050482">
    <property type="entry name" value="Sensor_HK_TwoCompSys"/>
</dbReference>
<keyword evidence="6" id="KW-0472">Membrane</keyword>
<dbReference type="Pfam" id="PF23540">
    <property type="entry name" value="DesK_N"/>
    <property type="match status" value="1"/>
</dbReference>
<dbReference type="RefSeq" id="WP_136357425.1">
    <property type="nucleotide sequence ID" value="NZ_CP046266.1"/>
</dbReference>
<protein>
    <recommendedName>
        <fullName evidence="2">histidine kinase</fullName>
        <ecNumber evidence="2">2.7.13.3</ecNumber>
    </recommendedName>
</protein>
<feature type="domain" description="DesK/YvfT N-terminal" evidence="9">
    <location>
        <begin position="1"/>
        <end position="151"/>
    </location>
</feature>
<evidence type="ECO:0000313" key="11">
    <source>
        <dbReference type="Proteomes" id="UP000310334"/>
    </source>
</evidence>
<accession>A0A4S4BPK6</accession>
<keyword evidence="3" id="KW-0808">Transferase</keyword>
<sequence length="378" mass="43758">MKKRRVIFQKSNGISPYIWAFLSVLPFYYIFKSSSMIEIIIGIILTILFFISYRFAYISKNWSVYLWSSILIGISITLSYLFYYVYFSLYIAYLVGNIKKRLAFILLYILHLLGTIVSIYLTIMQIEELFLQQLPFVIIMSISVILLPFSIYNRKERGQLQEKLEDANKKISELVKVEERQRIARDLHDTLGQKLSLIGLKSDLARKLIYKDPEQAQNEMKDVQQTARTALNEVRNLVSEMRGIRLKDEIKHIEQILEAAQIHFVCDQEFSLKNVPLLTENILSMCLKEAVNNVVRHSGASTCFITFKQSRNLIQIMVKDDGIGKITKDNFTRGNGLTGMTERLEFVNGSLEIYSREGTTLLIKVPNVVMQTDKEELT</sequence>
<gene>
    <name evidence="10" type="ORF">E6W99_20835</name>
</gene>
<keyword evidence="5" id="KW-0902">Two-component regulatory system</keyword>
<dbReference type="GO" id="GO:0046983">
    <property type="term" value="F:protein dimerization activity"/>
    <property type="evidence" value="ECO:0007669"/>
    <property type="project" value="InterPro"/>
</dbReference>
<feature type="transmembrane region" description="Helical" evidence="6">
    <location>
        <begin position="12"/>
        <end position="31"/>
    </location>
</feature>
<keyword evidence="6" id="KW-0812">Transmembrane</keyword>
<feature type="transmembrane region" description="Helical" evidence="6">
    <location>
        <begin position="64"/>
        <end position="83"/>
    </location>
</feature>
<evidence type="ECO:0000256" key="2">
    <source>
        <dbReference type="ARBA" id="ARBA00012438"/>
    </source>
</evidence>
<keyword evidence="4 10" id="KW-0418">Kinase</keyword>
<keyword evidence="6" id="KW-1133">Transmembrane helix</keyword>
<dbReference type="AlphaFoldDB" id="A0A4S4BPK6"/>
<dbReference type="InterPro" id="IPR036890">
    <property type="entry name" value="HATPase_C_sf"/>
</dbReference>
<evidence type="ECO:0000259" key="9">
    <source>
        <dbReference type="Pfam" id="PF23540"/>
    </source>
</evidence>
<dbReference type="OrthoDB" id="9797605at2"/>
<proteinExistence type="predicted"/>
<dbReference type="PANTHER" id="PTHR24421">
    <property type="entry name" value="NITRATE/NITRITE SENSOR PROTEIN NARX-RELATED"/>
    <property type="match status" value="1"/>
</dbReference>
<reference evidence="10 11" key="1">
    <citation type="submission" date="2019-04" db="EMBL/GenBank/DDBJ databases">
        <title>Bacillus sediminilitoris sp. nov., isolated from a tidal flat sediment on the East China Sea.</title>
        <authorList>
            <person name="Wei Y."/>
            <person name="Mao H."/>
            <person name="Fang J."/>
        </authorList>
    </citation>
    <scope>NUCLEOTIDE SEQUENCE [LARGE SCALE GENOMIC DNA]</scope>
    <source>
        <strain evidence="10 11">DSL-17</strain>
    </source>
</reference>
<dbReference type="CDD" id="cd16917">
    <property type="entry name" value="HATPase_UhpB-NarQ-NarX-like"/>
    <property type="match status" value="1"/>
</dbReference>
<feature type="domain" description="Signal transduction histidine kinase subgroup 3 dimerisation and phosphoacceptor" evidence="8">
    <location>
        <begin position="179"/>
        <end position="242"/>
    </location>
</feature>
<dbReference type="InterPro" id="IPR056374">
    <property type="entry name" value="DesK/YvfT_N"/>
</dbReference>
<dbReference type="EMBL" id="SSNT01000018">
    <property type="protein sequence ID" value="THF76843.1"/>
    <property type="molecule type" value="Genomic_DNA"/>
</dbReference>
<dbReference type="GO" id="GO:0016020">
    <property type="term" value="C:membrane"/>
    <property type="evidence" value="ECO:0007669"/>
    <property type="project" value="InterPro"/>
</dbReference>
<feature type="domain" description="Histidine kinase/HSP90-like ATPase" evidence="7">
    <location>
        <begin position="282"/>
        <end position="366"/>
    </location>
</feature>
<feature type="transmembrane region" description="Helical" evidence="6">
    <location>
        <begin position="134"/>
        <end position="152"/>
    </location>
</feature>
<evidence type="ECO:0000259" key="8">
    <source>
        <dbReference type="Pfam" id="PF07730"/>
    </source>
</evidence>
<dbReference type="InterPro" id="IPR011712">
    <property type="entry name" value="Sig_transdc_His_kin_sub3_dim/P"/>
</dbReference>